<dbReference type="InterPro" id="IPR050126">
    <property type="entry name" value="Ap4A_hydrolase"/>
</dbReference>
<keyword evidence="3" id="KW-0418">Kinase</keyword>
<organism evidence="3 4">
    <name type="scientific">Kribbella deserti</name>
    <dbReference type="NCBI Taxonomy" id="1926257"/>
    <lineage>
        <taxon>Bacteria</taxon>
        <taxon>Bacillati</taxon>
        <taxon>Actinomycetota</taxon>
        <taxon>Actinomycetes</taxon>
        <taxon>Propionibacteriales</taxon>
        <taxon>Kribbellaceae</taxon>
        <taxon>Kribbella</taxon>
    </lineage>
</organism>
<dbReference type="InterPro" id="IPR004843">
    <property type="entry name" value="Calcineurin-like_PHP"/>
</dbReference>
<dbReference type="SUPFAM" id="SSF56091">
    <property type="entry name" value="DNA ligase/mRNA capping enzyme, catalytic domain"/>
    <property type="match status" value="1"/>
</dbReference>
<evidence type="ECO:0000259" key="2">
    <source>
        <dbReference type="Pfam" id="PF16542"/>
    </source>
</evidence>
<sequence>MTTIDVPALSLVVLVGASGSGKSTFARRHFLGTEVISSDFCRGLVADDENDQAATKDAFDVLHYIAGKRLAAGRLTVVDATNVQPEARKQLVALAREHDVLPVAIVLDPPERVCLERNEARPDRDFGAHVVVRQRQQLRRGLRSLKREGFRGVHVLSSVEEIDAVSIERTRLFNDLRHETGPFDVIGDIHGCRAELENLLELLDYKVIRDAEGRAVDAACPGRRAIFVGDLVDRGPDTPGVLRLVMGMVASGNAVCVPGNHEDKLLRALRGKDVRKTHGLAESLEQLAAEPSEFRAQVEAFIDGLVSHYVFDDGRLVVSHAGLVERMHGRASGRVRAFCLYGETTGETDEFGLPVRYPWAEDYRGRAMVVYGHTPTPVPEWINNTICLDTGCVFGGVLTALRYPSKELVSTPALEQYYEPARPLTTSTGREPDVLDIDDVSGRRVIETAHHGRLSIRAENAAAALEVMSRFAIDPRLVPYLPPTMSPVATSPIPGLLEHPAQAFDAYAGMGVAEVVCEEKHMGSRAVVLLGRDDLSERFGLPGFGALYTRTGRSFFDPATTSAFLASLRDVVAKAGVFDDLGTSWLLLDAELLPWSAKAGDLLRNQYAAVGAAARTSLPTAITALEAVAARGLSAEVAELLERMKARAVNADRFTEAYRRYCWPTDGLEGVRLAPFQVLASEGATYHDRPHAWHLELADRLVAAAPSLIAPTRRVYVDLADESSRSTATSWWEELTGAGGEGMVVKPAGNLTRTAKGLAQPGLKVRGQEYLRLIYGPDYTEPANFDRLRNRNLGHKRSLALREYALGLEALERLARNEPLWRIHECVFAVLALESDPTDPRL</sequence>
<protein>
    <submittedName>
        <fullName evidence="3">Polynucleotide kinase-phosphatase</fullName>
    </submittedName>
</protein>
<dbReference type="SUPFAM" id="SSF52540">
    <property type="entry name" value="P-loop containing nucleoside triphosphate hydrolases"/>
    <property type="match status" value="1"/>
</dbReference>
<proteinExistence type="predicted"/>
<dbReference type="EMBL" id="JBHLTC010000038">
    <property type="protein sequence ID" value="MFC0628310.1"/>
    <property type="molecule type" value="Genomic_DNA"/>
</dbReference>
<dbReference type="InterPro" id="IPR027417">
    <property type="entry name" value="P-loop_NTPase"/>
</dbReference>
<dbReference type="Proteomes" id="UP001589890">
    <property type="component" value="Unassembled WGS sequence"/>
</dbReference>
<feature type="domain" description="Calcineurin-like phosphoesterase" evidence="1">
    <location>
        <begin position="182"/>
        <end position="376"/>
    </location>
</feature>
<dbReference type="PANTHER" id="PTHR42850">
    <property type="entry name" value="METALLOPHOSPHOESTERASE"/>
    <property type="match status" value="1"/>
</dbReference>
<dbReference type="Gene3D" id="3.30.470.30">
    <property type="entry name" value="DNA ligase/mRNA capping enzyme"/>
    <property type="match status" value="2"/>
</dbReference>
<keyword evidence="3" id="KW-0808">Transferase</keyword>
<evidence type="ECO:0000313" key="3">
    <source>
        <dbReference type="EMBL" id="MFC0628310.1"/>
    </source>
</evidence>
<gene>
    <name evidence="3" type="ORF">ACFFGN_29845</name>
</gene>
<dbReference type="PANTHER" id="PTHR42850:SF7">
    <property type="entry name" value="BIS(5'-NUCLEOSYL)-TETRAPHOSPHATASE PRPE [ASYMMETRICAL]"/>
    <property type="match status" value="1"/>
</dbReference>
<dbReference type="GO" id="GO:0016301">
    <property type="term" value="F:kinase activity"/>
    <property type="evidence" value="ECO:0007669"/>
    <property type="project" value="UniProtKB-KW"/>
</dbReference>
<dbReference type="NCBIfam" id="TIGR04075">
    <property type="entry name" value="bacter_Pnkp"/>
    <property type="match status" value="1"/>
</dbReference>
<dbReference type="Gene3D" id="3.40.50.300">
    <property type="entry name" value="P-loop containing nucleotide triphosphate hydrolases"/>
    <property type="match status" value="1"/>
</dbReference>
<evidence type="ECO:0000313" key="4">
    <source>
        <dbReference type="Proteomes" id="UP001589890"/>
    </source>
</evidence>
<evidence type="ECO:0000259" key="1">
    <source>
        <dbReference type="Pfam" id="PF00149"/>
    </source>
</evidence>
<dbReference type="InterPro" id="IPR041780">
    <property type="entry name" value="MPP_PrpE-like"/>
</dbReference>
<comment type="caution">
    <text evidence="3">The sequence shown here is derived from an EMBL/GenBank/DDBJ whole genome shotgun (WGS) entry which is preliminary data.</text>
</comment>
<accession>A0ABV6QUJ4</accession>
<dbReference type="SUPFAM" id="SSF56300">
    <property type="entry name" value="Metallo-dependent phosphatases"/>
    <property type="match status" value="1"/>
</dbReference>
<dbReference type="InterPro" id="IPR029052">
    <property type="entry name" value="Metallo-depent_PP-like"/>
</dbReference>
<name>A0ABV6QUJ4_9ACTN</name>
<dbReference type="Pfam" id="PF00149">
    <property type="entry name" value="Metallophos"/>
    <property type="match status" value="1"/>
</dbReference>
<dbReference type="RefSeq" id="WP_380054359.1">
    <property type="nucleotide sequence ID" value="NZ_JBHLTC010000038.1"/>
</dbReference>
<dbReference type="InterPro" id="IPR024028">
    <property type="entry name" value="PNKP_bac"/>
</dbReference>
<reference evidence="3 4" key="1">
    <citation type="submission" date="2024-09" db="EMBL/GenBank/DDBJ databases">
        <authorList>
            <person name="Sun Q."/>
            <person name="Mori K."/>
        </authorList>
    </citation>
    <scope>NUCLEOTIDE SEQUENCE [LARGE SCALE GENOMIC DNA]</scope>
    <source>
        <strain evidence="3 4">CGMCC 1.15906</strain>
    </source>
</reference>
<keyword evidence="4" id="KW-1185">Reference proteome</keyword>
<dbReference type="CDD" id="cd07423">
    <property type="entry name" value="MPP_Prp_like"/>
    <property type="match status" value="1"/>
</dbReference>
<feature type="domain" description="Polynucleotide kinase-phosphatase ligase" evidence="2">
    <location>
        <begin position="463"/>
        <end position="837"/>
    </location>
</feature>
<dbReference type="InterPro" id="IPR032380">
    <property type="entry name" value="PNKP_ligase_dom"/>
</dbReference>
<dbReference type="Gene3D" id="3.60.21.10">
    <property type="match status" value="1"/>
</dbReference>
<dbReference type="Pfam" id="PF16542">
    <property type="entry name" value="PNKP_ligase"/>
    <property type="match status" value="1"/>
</dbReference>
<dbReference type="Pfam" id="PF13671">
    <property type="entry name" value="AAA_33"/>
    <property type="match status" value="1"/>
</dbReference>